<dbReference type="Gene3D" id="3.40.50.150">
    <property type="entry name" value="Vaccinia Virus protein VP39"/>
    <property type="match status" value="1"/>
</dbReference>
<dbReference type="CDD" id="cd02440">
    <property type="entry name" value="AdoMet_MTases"/>
    <property type="match status" value="1"/>
</dbReference>
<gene>
    <name evidence="2" type="ORF">BDD14_1993</name>
</gene>
<reference evidence="2 3" key="1">
    <citation type="submission" date="2019-02" db="EMBL/GenBank/DDBJ databases">
        <title>Genomic Encyclopedia of Archaeal and Bacterial Type Strains, Phase II (KMG-II): from individual species to whole genera.</title>
        <authorList>
            <person name="Goeker M."/>
        </authorList>
    </citation>
    <scope>NUCLEOTIDE SEQUENCE [LARGE SCALE GENOMIC DNA]</scope>
    <source>
        <strain evidence="2 3">DSM 18101</strain>
    </source>
</reference>
<comment type="caution">
    <text evidence="2">The sequence shown here is derived from an EMBL/GenBank/DDBJ whole genome shotgun (WGS) entry which is preliminary data.</text>
</comment>
<protein>
    <submittedName>
        <fullName evidence="2">Methyltransferase family protein</fullName>
    </submittedName>
</protein>
<keyword evidence="3" id="KW-1185">Reference proteome</keyword>
<evidence type="ECO:0000313" key="3">
    <source>
        <dbReference type="Proteomes" id="UP000292958"/>
    </source>
</evidence>
<feature type="domain" description="Methyltransferase" evidence="1">
    <location>
        <begin position="89"/>
        <end position="185"/>
    </location>
</feature>
<accession>A0A4Q7YU79</accession>
<dbReference type="AlphaFoldDB" id="A0A4Q7YU79"/>
<dbReference type="InterPro" id="IPR029063">
    <property type="entry name" value="SAM-dependent_MTases_sf"/>
</dbReference>
<organism evidence="2 3">
    <name type="scientific">Edaphobacter modestus</name>
    <dbReference type="NCBI Taxonomy" id="388466"/>
    <lineage>
        <taxon>Bacteria</taxon>
        <taxon>Pseudomonadati</taxon>
        <taxon>Acidobacteriota</taxon>
        <taxon>Terriglobia</taxon>
        <taxon>Terriglobales</taxon>
        <taxon>Acidobacteriaceae</taxon>
        <taxon>Edaphobacter</taxon>
    </lineage>
</organism>
<dbReference type="InterPro" id="IPR041698">
    <property type="entry name" value="Methyltransf_25"/>
</dbReference>
<keyword evidence="2" id="KW-0489">Methyltransferase</keyword>
<dbReference type="GO" id="GO:0008168">
    <property type="term" value="F:methyltransferase activity"/>
    <property type="evidence" value="ECO:0007669"/>
    <property type="project" value="UniProtKB-KW"/>
</dbReference>
<dbReference type="OrthoDB" id="9780095at2"/>
<dbReference type="GO" id="GO:0032259">
    <property type="term" value="P:methylation"/>
    <property type="evidence" value="ECO:0007669"/>
    <property type="project" value="UniProtKB-KW"/>
</dbReference>
<evidence type="ECO:0000259" key="1">
    <source>
        <dbReference type="Pfam" id="PF13649"/>
    </source>
</evidence>
<dbReference type="RefSeq" id="WP_130418588.1">
    <property type="nucleotide sequence ID" value="NZ_SHKW01000001.1"/>
</dbReference>
<dbReference type="EMBL" id="SHKW01000001">
    <property type="protein sequence ID" value="RZU40529.1"/>
    <property type="molecule type" value="Genomic_DNA"/>
</dbReference>
<name>A0A4Q7YU79_9BACT</name>
<sequence length="261" mass="28691">MSSKPSQTRVQPIRPRDLLRATSVPVHPFDQIHGTDTSGLVPASDLVTGHPNDEHVTAYYAVAPSILRSLVERWNQTNPPHHITDYTFLDIGAGKGRAVLLASELPFRQVVGVELNPAMAAVAEANAALWRREHASDPTAPAIAPIRILEDDALNLPLPSTPTLVFLFHPFEDPVLKALLRRIETAFADRPGTVDVLYVNAEHEAILNRHAAFQLLWQGQVPMSPEDHAADLEAIAQQTEYGSTGDELCAIYRYVGRSHKS</sequence>
<dbReference type="Pfam" id="PF13649">
    <property type="entry name" value="Methyltransf_25"/>
    <property type="match status" value="1"/>
</dbReference>
<dbReference type="SUPFAM" id="SSF53335">
    <property type="entry name" value="S-adenosyl-L-methionine-dependent methyltransferases"/>
    <property type="match status" value="1"/>
</dbReference>
<dbReference type="Proteomes" id="UP000292958">
    <property type="component" value="Unassembled WGS sequence"/>
</dbReference>
<proteinExistence type="predicted"/>
<keyword evidence="2" id="KW-0808">Transferase</keyword>
<evidence type="ECO:0000313" key="2">
    <source>
        <dbReference type="EMBL" id="RZU40529.1"/>
    </source>
</evidence>